<gene>
    <name evidence="2" type="ORF">RMAR00112_LOCUS2274</name>
</gene>
<dbReference type="EMBL" id="HBHW01003136">
    <property type="protein sequence ID" value="CAE0034330.1"/>
    <property type="molecule type" value="Transcribed_RNA"/>
</dbReference>
<reference evidence="2" key="1">
    <citation type="submission" date="2021-01" db="EMBL/GenBank/DDBJ databases">
        <authorList>
            <person name="Corre E."/>
            <person name="Pelletier E."/>
            <person name="Niang G."/>
            <person name="Scheremetjew M."/>
            <person name="Finn R."/>
            <person name="Kale V."/>
            <person name="Holt S."/>
            <person name="Cochrane G."/>
            <person name="Meng A."/>
            <person name="Brown T."/>
            <person name="Cohen L."/>
        </authorList>
    </citation>
    <scope>NUCLEOTIDE SEQUENCE</scope>
    <source>
        <strain evidence="2">CCMP 769</strain>
    </source>
</reference>
<organism evidence="2">
    <name type="scientific">Rhodosorus marinus</name>
    <dbReference type="NCBI Taxonomy" id="101924"/>
    <lineage>
        <taxon>Eukaryota</taxon>
        <taxon>Rhodophyta</taxon>
        <taxon>Stylonematophyceae</taxon>
        <taxon>Stylonematales</taxon>
        <taxon>Stylonemataceae</taxon>
        <taxon>Rhodosorus</taxon>
    </lineage>
</organism>
<evidence type="ECO:0000256" key="1">
    <source>
        <dbReference type="SAM" id="Phobius"/>
    </source>
</evidence>
<dbReference type="AlphaFoldDB" id="A0A7S3E6D7"/>
<keyword evidence="1" id="KW-1133">Transmembrane helix</keyword>
<evidence type="ECO:0000313" key="2">
    <source>
        <dbReference type="EMBL" id="CAE0034330.1"/>
    </source>
</evidence>
<accession>A0A7S3E6D7</accession>
<evidence type="ECO:0008006" key="3">
    <source>
        <dbReference type="Google" id="ProtNLM"/>
    </source>
</evidence>
<name>A0A7S3E6D7_9RHOD</name>
<feature type="transmembrane region" description="Helical" evidence="1">
    <location>
        <begin position="6"/>
        <end position="27"/>
    </location>
</feature>
<proteinExistence type="predicted"/>
<protein>
    <recommendedName>
        <fullName evidence="3">Defect at low temperature protein 1</fullName>
    </recommendedName>
</protein>
<sequence>MALGSAAVSLLVGALLVVFLLVVNSLVNHHLRRKAYLRIQRGYMSRNEIYFLDLPKRARNLLLDEADRQRSLKPAPPSGFPAGYGQEGTPYEGINYQSAVLNSVHVIERRAKAVDSAIKTKPPEKASTFLQRIQARFPGITDELIISYLSIYEKCLDPDDEVPVSAAEYEEFLGIIVAICHELKD</sequence>
<keyword evidence="1" id="KW-0472">Membrane</keyword>
<keyword evidence="1" id="KW-0812">Transmembrane</keyword>